<gene>
    <name evidence="1" type="ORF">HPB50_012954</name>
</gene>
<accession>A0ACB7RUY8</accession>
<keyword evidence="2" id="KW-1185">Reference proteome</keyword>
<sequence>MEDLSLHFGIAVRMPPGPVVSTKPLDVWYLGSLDSGLHGIRGTVYAASGDTLVLRGFSYDGRAPGARFIVGRGRSPDGNGIVLKDESGSYKALKAYRNQTVVLKLTPGYSITDFKWFSVYDRKAKRSFAHVVIPANLPLPRSMTVATHLVGDHANVTAIIIEDQSTLLLKNFYFDGSVPDTYFLVGKGDKPGPSSGVKIPDEKGRKHALGMYAGANLRLTLPENMTVDDIDWFAVSCTKCTRSLVQGTIPKRVNVPQNSRWIKRKSRLGLLRMQDPAPDDPDQFPNCETIIADKIQVGWHLAGDTITIHVRAVAGPYMWTSFGVSGDPDKNKMEGADVAVVSVIGTKVQVDDYYLTAKAQCSGGIGVCPDTAQSGTDSLTVKKTSFQDGIVDAVYSRQLNTGDDKDQDIDPDGTVMVAAQGPLNMDKPDTVLFHVMVYTASSASPIKLEFNRDPPARNCPTLPGAPTSTVVAPKSKYFGGHDIPKSAGVKVFTARIGPTASEELGYKAITGMFGWGIAWWINGQLIPVLHLERGQKYKFIVEGGNDRTFGAQYHPFYITDSHVGGGSKADKSTIGKPCWTHNYLGWKIKVSNKGEDLGPKPPATKRKTRPKKPPSPPAKPPEKKPEQSPPSGGSGGSGGSGESVQPALAPFLFGCAAVLVTLLIRRHARDGHLLWPLVAVNH</sequence>
<dbReference type="Proteomes" id="UP000821845">
    <property type="component" value="Chromosome 7"/>
</dbReference>
<comment type="caution">
    <text evidence="1">The sequence shown here is derived from an EMBL/GenBank/DDBJ whole genome shotgun (WGS) entry which is preliminary data.</text>
</comment>
<evidence type="ECO:0000313" key="1">
    <source>
        <dbReference type="EMBL" id="KAH6926015.1"/>
    </source>
</evidence>
<reference evidence="1" key="1">
    <citation type="submission" date="2020-05" db="EMBL/GenBank/DDBJ databases">
        <title>Large-scale comparative analyses of tick genomes elucidate their genetic diversity and vector capacities.</title>
        <authorList>
            <person name="Jia N."/>
            <person name="Wang J."/>
            <person name="Shi W."/>
            <person name="Du L."/>
            <person name="Sun Y."/>
            <person name="Zhan W."/>
            <person name="Jiang J."/>
            <person name="Wang Q."/>
            <person name="Zhang B."/>
            <person name="Ji P."/>
            <person name="Sakyi L.B."/>
            <person name="Cui X."/>
            <person name="Yuan T."/>
            <person name="Jiang B."/>
            <person name="Yang W."/>
            <person name="Lam T.T.-Y."/>
            <person name="Chang Q."/>
            <person name="Ding S."/>
            <person name="Wang X."/>
            <person name="Zhu J."/>
            <person name="Ruan X."/>
            <person name="Zhao L."/>
            <person name="Wei J."/>
            <person name="Que T."/>
            <person name="Du C."/>
            <person name="Cheng J."/>
            <person name="Dai P."/>
            <person name="Han X."/>
            <person name="Huang E."/>
            <person name="Gao Y."/>
            <person name="Liu J."/>
            <person name="Shao H."/>
            <person name="Ye R."/>
            <person name="Li L."/>
            <person name="Wei W."/>
            <person name="Wang X."/>
            <person name="Wang C."/>
            <person name="Yang T."/>
            <person name="Huo Q."/>
            <person name="Li W."/>
            <person name="Guo W."/>
            <person name="Chen H."/>
            <person name="Zhou L."/>
            <person name="Ni X."/>
            <person name="Tian J."/>
            <person name="Zhou Y."/>
            <person name="Sheng Y."/>
            <person name="Liu T."/>
            <person name="Pan Y."/>
            <person name="Xia L."/>
            <person name="Li J."/>
            <person name="Zhao F."/>
            <person name="Cao W."/>
        </authorList>
    </citation>
    <scope>NUCLEOTIDE SEQUENCE</scope>
    <source>
        <strain evidence="1">Hyas-2018</strain>
    </source>
</reference>
<protein>
    <submittedName>
        <fullName evidence="1">Uncharacterized protein</fullName>
    </submittedName>
</protein>
<dbReference type="EMBL" id="CM023487">
    <property type="protein sequence ID" value="KAH6926015.1"/>
    <property type="molecule type" value="Genomic_DNA"/>
</dbReference>
<name>A0ACB7RUY8_HYAAI</name>
<proteinExistence type="predicted"/>
<evidence type="ECO:0000313" key="2">
    <source>
        <dbReference type="Proteomes" id="UP000821845"/>
    </source>
</evidence>
<organism evidence="1 2">
    <name type="scientific">Hyalomma asiaticum</name>
    <name type="common">Tick</name>
    <dbReference type="NCBI Taxonomy" id="266040"/>
    <lineage>
        <taxon>Eukaryota</taxon>
        <taxon>Metazoa</taxon>
        <taxon>Ecdysozoa</taxon>
        <taxon>Arthropoda</taxon>
        <taxon>Chelicerata</taxon>
        <taxon>Arachnida</taxon>
        <taxon>Acari</taxon>
        <taxon>Parasitiformes</taxon>
        <taxon>Ixodida</taxon>
        <taxon>Ixodoidea</taxon>
        <taxon>Ixodidae</taxon>
        <taxon>Hyalomminae</taxon>
        <taxon>Hyalomma</taxon>
    </lineage>
</organism>